<dbReference type="EMBL" id="CADCSU010000233">
    <property type="protein sequence ID" value="CAA9203739.1"/>
    <property type="molecule type" value="Genomic_DNA"/>
</dbReference>
<reference evidence="3 4" key="1">
    <citation type="submission" date="2020-02" db="EMBL/GenBank/DDBJ databases">
        <authorList>
            <person name="Criscuolo A."/>
        </authorList>
    </citation>
    <scope>NUCLEOTIDE SEQUENCE [LARGE SCALE GENOMIC DNA]</scope>
    <source>
        <strain evidence="3">CIP105534</strain>
    </source>
</reference>
<dbReference type="CDD" id="cd00093">
    <property type="entry name" value="HTH_XRE"/>
    <property type="match status" value="1"/>
</dbReference>
<protein>
    <recommendedName>
        <fullName evidence="2">HTH cro/C1-type domain-containing protein</fullName>
    </recommendedName>
</protein>
<feature type="domain" description="HTH cro/C1-type" evidence="2">
    <location>
        <begin position="6"/>
        <end position="60"/>
    </location>
</feature>
<dbReference type="Proteomes" id="UP000479938">
    <property type="component" value="Unassembled WGS sequence"/>
</dbReference>
<proteinExistence type="predicted"/>
<evidence type="ECO:0000259" key="2">
    <source>
        <dbReference type="PROSITE" id="PS50943"/>
    </source>
</evidence>
<dbReference type="RefSeq" id="WP_173973364.1">
    <property type="nucleotide sequence ID" value="NZ_CADCSU010000233.1"/>
</dbReference>
<dbReference type="GO" id="GO:0003677">
    <property type="term" value="F:DNA binding"/>
    <property type="evidence" value="ECO:0007669"/>
    <property type="project" value="InterPro"/>
</dbReference>
<evidence type="ECO:0000313" key="3">
    <source>
        <dbReference type="EMBL" id="CAA9203739.1"/>
    </source>
</evidence>
<gene>
    <name evidence="3" type="ORF">FLA105534_04920</name>
</gene>
<dbReference type="PROSITE" id="PS50943">
    <property type="entry name" value="HTH_CROC1"/>
    <property type="match status" value="1"/>
</dbReference>
<name>A0A6J4GWS4_9FLAO</name>
<keyword evidence="1" id="KW-0175">Coiled coil</keyword>
<evidence type="ECO:0000313" key="4">
    <source>
        <dbReference type="Proteomes" id="UP000479938"/>
    </source>
</evidence>
<dbReference type="AlphaFoldDB" id="A0A6J4GWS4"/>
<dbReference type="InterPro" id="IPR010982">
    <property type="entry name" value="Lambda_DNA-bd_dom_sf"/>
</dbReference>
<dbReference type="Gene3D" id="1.10.260.40">
    <property type="entry name" value="lambda repressor-like DNA-binding domains"/>
    <property type="match status" value="1"/>
</dbReference>
<accession>A0A6J4GWS4</accession>
<evidence type="ECO:0000256" key="1">
    <source>
        <dbReference type="SAM" id="Coils"/>
    </source>
</evidence>
<sequence>MVKQKLITKRKSLKISQENMAFYMGITQSQYCRRENGISKISKAEWYKLAEILKTTLFEIYESEDDIYNNSKIDSLFNDALNRQLLEVKTMTKHIQKLEIENKSLKEEVSQLQTEILLSKTK</sequence>
<dbReference type="InterPro" id="IPR001387">
    <property type="entry name" value="Cro/C1-type_HTH"/>
</dbReference>
<dbReference type="Pfam" id="PF01381">
    <property type="entry name" value="HTH_3"/>
    <property type="match status" value="1"/>
</dbReference>
<dbReference type="SUPFAM" id="SSF47413">
    <property type="entry name" value="lambda repressor-like DNA-binding domains"/>
    <property type="match status" value="1"/>
</dbReference>
<organism evidence="3 4">
    <name type="scientific">Flavobacterium bizetiae</name>
    <dbReference type="NCBI Taxonomy" id="2704140"/>
    <lineage>
        <taxon>Bacteria</taxon>
        <taxon>Pseudomonadati</taxon>
        <taxon>Bacteroidota</taxon>
        <taxon>Flavobacteriia</taxon>
        <taxon>Flavobacteriales</taxon>
        <taxon>Flavobacteriaceae</taxon>
        <taxon>Flavobacterium</taxon>
    </lineage>
</organism>
<dbReference type="SMART" id="SM00530">
    <property type="entry name" value="HTH_XRE"/>
    <property type="match status" value="1"/>
</dbReference>
<keyword evidence="4" id="KW-1185">Reference proteome</keyword>
<feature type="coiled-coil region" evidence="1">
    <location>
        <begin position="81"/>
        <end position="122"/>
    </location>
</feature>